<evidence type="ECO:0000313" key="3">
    <source>
        <dbReference type="Proteomes" id="UP000571018"/>
    </source>
</evidence>
<sequence length="424" mass="47073">MKKMMKSLLAIVTASSVFSFTSLSNTSVEVQAQEDRVQIDFLNGFTGGDGAFMKQITDGFNESQDQYFINEVQEVDHYVQYVTGDFDLVVMHGTNLATYRADGLIQDVTPFLDEAGLSMDDFHPVSEDIVGFEDGTFGVPLDIHPLTTFYNKEFVEEAPENYEDLVSINEEVSAINENLYALGIPDTGLVEFYILTIAAQNGVDLDGGGYLNFAQQEMADALMIYHDMIYTENISPAGLGLDGEFQTFMSDAENDAAQSVVALTGPWYYQAVSDTYGENLGIGQIPVLGNEQAIYGNSHNISVSSNVQDDETKAGISAFFEYLYTPENLIHWAESGQAPLHNDTMALVEERQEELPLSYQNQLQFDNYVAAPQVYQFGEQIRYMNETVFGRIVREEGLTVEDLMVELEMATQQAQEIGSTGSVE</sequence>
<reference evidence="2 3" key="1">
    <citation type="submission" date="2020-06" db="EMBL/GenBank/DDBJ databases">
        <title>Reclassification of Facklamia ignava, Facklamia soureckii and Facklami tabacinasalis as Falseniella iganva gen. nov., comb. nov., Hutsoniella ignava gen. nov., comb. nov., and Ruoffia tabacinasalis gen. nov., comb. nov and description of Ruoffia haltotolerans sp. nov., isolated from hypersaline Inland Sea of Qatar.</title>
        <authorList>
            <person name="Fotedar R."/>
            <person name="Sankaranarayanan K."/>
            <person name="Lawson P."/>
            <person name="Caldwell M."/>
            <person name="Zeyara A."/>
            <person name="Al Malki A."/>
            <person name="Ali M."/>
        </authorList>
    </citation>
    <scope>NUCLEOTIDE SEQUENCE [LARGE SCALE GENOMIC DNA]</scope>
    <source>
        <strain evidence="2 3">INB8</strain>
    </source>
</reference>
<keyword evidence="3" id="KW-1185">Reference proteome</keyword>
<dbReference type="Proteomes" id="UP000571018">
    <property type="component" value="Unassembled WGS sequence"/>
</dbReference>
<keyword evidence="1" id="KW-0732">Signal</keyword>
<dbReference type="InterPro" id="IPR050490">
    <property type="entry name" value="Bact_solute-bd_prot1"/>
</dbReference>
<proteinExistence type="predicted"/>
<evidence type="ECO:0000256" key="1">
    <source>
        <dbReference type="SAM" id="SignalP"/>
    </source>
</evidence>
<dbReference type="EMBL" id="JACAOA010000002">
    <property type="protein sequence ID" value="MBA5728429.1"/>
    <property type="molecule type" value="Genomic_DNA"/>
</dbReference>
<dbReference type="AlphaFoldDB" id="A0A839A2R2"/>
<feature type="signal peptide" evidence="1">
    <location>
        <begin position="1"/>
        <end position="24"/>
    </location>
</feature>
<comment type="caution">
    <text evidence="2">The sequence shown here is derived from an EMBL/GenBank/DDBJ whole genome shotgun (WGS) entry which is preliminary data.</text>
</comment>
<dbReference type="SUPFAM" id="SSF53850">
    <property type="entry name" value="Periplasmic binding protein-like II"/>
    <property type="match status" value="1"/>
</dbReference>
<name>A0A839A2R2_9LACT</name>
<evidence type="ECO:0000313" key="2">
    <source>
        <dbReference type="EMBL" id="MBA5728429.1"/>
    </source>
</evidence>
<dbReference type="InterPro" id="IPR006059">
    <property type="entry name" value="SBP"/>
</dbReference>
<accession>A0A839A2R2</accession>
<dbReference type="Pfam" id="PF13416">
    <property type="entry name" value="SBP_bac_8"/>
    <property type="match status" value="1"/>
</dbReference>
<feature type="chain" id="PRO_5038822693" evidence="1">
    <location>
        <begin position="25"/>
        <end position="424"/>
    </location>
</feature>
<dbReference type="PANTHER" id="PTHR43649">
    <property type="entry name" value="ARABINOSE-BINDING PROTEIN-RELATED"/>
    <property type="match status" value="1"/>
</dbReference>
<protein>
    <submittedName>
        <fullName evidence="2">Extracellular solute-binding protein</fullName>
    </submittedName>
</protein>
<organism evidence="2 3">
    <name type="scientific">Ruoffia halotolerans</name>
    <dbReference type="NCBI Taxonomy" id="2748684"/>
    <lineage>
        <taxon>Bacteria</taxon>
        <taxon>Bacillati</taxon>
        <taxon>Bacillota</taxon>
        <taxon>Bacilli</taxon>
        <taxon>Lactobacillales</taxon>
        <taxon>Aerococcaceae</taxon>
        <taxon>Ruoffia</taxon>
    </lineage>
</organism>
<dbReference type="RefSeq" id="WP_218930153.1">
    <property type="nucleotide sequence ID" value="NZ_JACAOA010000002.1"/>
</dbReference>
<gene>
    <name evidence="2" type="ORF">HW423_01320</name>
</gene>
<dbReference type="PANTHER" id="PTHR43649:SF12">
    <property type="entry name" value="DIACETYLCHITOBIOSE BINDING PROTEIN DASA"/>
    <property type="match status" value="1"/>
</dbReference>
<dbReference type="Gene3D" id="3.40.190.10">
    <property type="entry name" value="Periplasmic binding protein-like II"/>
    <property type="match status" value="1"/>
</dbReference>